<proteinExistence type="predicted"/>
<dbReference type="AlphaFoldDB" id="A0A6C0AVG1"/>
<evidence type="ECO:0008006" key="2">
    <source>
        <dbReference type="Google" id="ProtNLM"/>
    </source>
</evidence>
<dbReference type="EMBL" id="MN738770">
    <property type="protein sequence ID" value="QHS83939.1"/>
    <property type="molecule type" value="Genomic_DNA"/>
</dbReference>
<accession>A0A6C0AVG1</accession>
<name>A0A6C0AVG1_9ZZZZ</name>
<dbReference type="Gene3D" id="3.40.50.12760">
    <property type="match status" value="1"/>
</dbReference>
<protein>
    <recommendedName>
        <fullName evidence="2">Ribosomal RNA methyltransferase FtsJ domain-containing protein</fullName>
    </recommendedName>
</protein>
<evidence type="ECO:0000313" key="1">
    <source>
        <dbReference type="EMBL" id="QHS83939.1"/>
    </source>
</evidence>
<organism evidence="1">
    <name type="scientific">viral metagenome</name>
    <dbReference type="NCBI Taxonomy" id="1070528"/>
    <lineage>
        <taxon>unclassified sequences</taxon>
        <taxon>metagenomes</taxon>
        <taxon>organismal metagenomes</taxon>
    </lineage>
</organism>
<sequence length="325" mass="38613">MSYYTLPSFNTNHININNKKTNNISNSLVLYVNQTFNNLINNNYLDFGLKFIYIYPLLNRKLKENIDIFFYNIIEINTICNLINEDSKILLLDTSETKDNFITYSNYFTEFNTYLKNEIIDNSKYTLLLKNTTITCIQEFINILNIIIFYQSNKGDIIIKLENTYENKYVNMIYILSILYNKIIILKPNSGNIFNFERYIVCKGLNKNINIDKIIQDIEINNSISISNIPLFFMNKLDECNTIMGQQQLDCILFMHQCNYNKDKNDKIENLYKKINHKVINWLEYNNIKKLKDNKRTYSIDSTIDNNDTNEMENILNDIIEEIEK</sequence>
<reference evidence="1" key="1">
    <citation type="journal article" date="2020" name="Nature">
        <title>Giant virus diversity and host interactions through global metagenomics.</title>
        <authorList>
            <person name="Schulz F."/>
            <person name="Roux S."/>
            <person name="Paez-Espino D."/>
            <person name="Jungbluth S."/>
            <person name="Walsh D.A."/>
            <person name="Denef V.J."/>
            <person name="McMahon K.D."/>
            <person name="Konstantinidis K.T."/>
            <person name="Eloe-Fadrosh E.A."/>
            <person name="Kyrpides N.C."/>
            <person name="Woyke T."/>
        </authorList>
    </citation>
    <scope>NUCLEOTIDE SEQUENCE</scope>
    <source>
        <strain evidence="1">GVMAG-S-ERX555965-48</strain>
    </source>
</reference>